<feature type="compositionally biased region" description="Low complexity" evidence="1">
    <location>
        <begin position="80"/>
        <end position="90"/>
    </location>
</feature>
<comment type="caution">
    <text evidence="2">The sequence shown here is derived from an EMBL/GenBank/DDBJ whole genome shotgun (WGS) entry which is preliminary data.</text>
</comment>
<feature type="compositionally biased region" description="Polar residues" evidence="1">
    <location>
        <begin position="102"/>
        <end position="111"/>
    </location>
</feature>
<feature type="compositionally biased region" description="Basic residues" evidence="1">
    <location>
        <begin position="250"/>
        <end position="270"/>
    </location>
</feature>
<keyword evidence="3" id="KW-1185">Reference proteome</keyword>
<dbReference type="STRING" id="947166.A0A1D1UFJ3"/>
<feature type="compositionally biased region" description="Low complexity" evidence="1">
    <location>
        <begin position="118"/>
        <end position="154"/>
    </location>
</feature>
<dbReference type="EMBL" id="BDGG01000001">
    <property type="protein sequence ID" value="GAU88544.1"/>
    <property type="molecule type" value="Genomic_DNA"/>
</dbReference>
<feature type="region of interest" description="Disordered" evidence="1">
    <location>
        <begin position="59"/>
        <end position="270"/>
    </location>
</feature>
<evidence type="ECO:0000256" key="1">
    <source>
        <dbReference type="SAM" id="MobiDB-lite"/>
    </source>
</evidence>
<evidence type="ECO:0000313" key="3">
    <source>
        <dbReference type="Proteomes" id="UP000186922"/>
    </source>
</evidence>
<evidence type="ECO:0000313" key="2">
    <source>
        <dbReference type="EMBL" id="GAU88544.1"/>
    </source>
</evidence>
<protein>
    <submittedName>
        <fullName evidence="2">Uncharacterized protein</fullName>
    </submittedName>
</protein>
<dbReference type="AlphaFoldDB" id="A0A1D1UFJ3"/>
<organism evidence="2 3">
    <name type="scientific">Ramazzottius varieornatus</name>
    <name type="common">Water bear</name>
    <name type="synonym">Tardigrade</name>
    <dbReference type="NCBI Taxonomy" id="947166"/>
    <lineage>
        <taxon>Eukaryota</taxon>
        <taxon>Metazoa</taxon>
        <taxon>Ecdysozoa</taxon>
        <taxon>Tardigrada</taxon>
        <taxon>Eutardigrada</taxon>
        <taxon>Parachela</taxon>
        <taxon>Hypsibioidea</taxon>
        <taxon>Ramazzottiidae</taxon>
        <taxon>Ramazzottius</taxon>
    </lineage>
</organism>
<gene>
    <name evidence="2" type="primary">RvY_01227-1</name>
    <name evidence="2" type="synonym">RvY_01227.1</name>
    <name evidence="2" type="ORF">RvY_01227</name>
</gene>
<reference evidence="2 3" key="1">
    <citation type="journal article" date="2016" name="Nat. Commun.">
        <title>Extremotolerant tardigrade genome and improved radiotolerance of human cultured cells by tardigrade-unique protein.</title>
        <authorList>
            <person name="Hashimoto T."/>
            <person name="Horikawa D.D."/>
            <person name="Saito Y."/>
            <person name="Kuwahara H."/>
            <person name="Kozuka-Hata H."/>
            <person name="Shin-I T."/>
            <person name="Minakuchi Y."/>
            <person name="Ohishi K."/>
            <person name="Motoyama A."/>
            <person name="Aizu T."/>
            <person name="Enomoto A."/>
            <person name="Kondo K."/>
            <person name="Tanaka S."/>
            <person name="Hara Y."/>
            <person name="Koshikawa S."/>
            <person name="Sagara H."/>
            <person name="Miura T."/>
            <person name="Yokobori S."/>
            <person name="Miyagawa K."/>
            <person name="Suzuki Y."/>
            <person name="Kubo T."/>
            <person name="Oyama M."/>
            <person name="Kohara Y."/>
            <person name="Fujiyama A."/>
            <person name="Arakawa K."/>
            <person name="Katayama T."/>
            <person name="Toyoda A."/>
            <person name="Kunieda T."/>
        </authorList>
    </citation>
    <scope>NUCLEOTIDE SEQUENCE [LARGE SCALE GENOMIC DNA]</scope>
    <source>
        <strain evidence="2 3">YOKOZUNA-1</strain>
    </source>
</reference>
<accession>A0A1D1UFJ3</accession>
<feature type="compositionally biased region" description="Basic residues" evidence="1">
    <location>
        <begin position="211"/>
        <end position="222"/>
    </location>
</feature>
<proteinExistence type="predicted"/>
<dbReference type="Proteomes" id="UP000186922">
    <property type="component" value="Unassembled WGS sequence"/>
</dbReference>
<sequence>MILGDWLRKAWDAVTVIATHFNPYNTVTEDDPGVHKRDRLFDLEHAMDIDVDDESFKLGPAGGLRSHHPVSSPISRARQRSYQQSSSVASKKAEKAEATASQNSRPTSSPTGRRPLDTPASNTTTSSRTASSRPSKSPPKTVTTTPRAVKSVTSPKRRSVSPSKKREASPVRPVKMGSPAKHTRSRSRPPSAVREPAGAVSTTTTEDHSKRSVSRSGKRQKRKSAEDSQGKRQSRRIRGEPLTPQEKLDKKRKTSSSTRGGKRAKKSTAT</sequence>
<name>A0A1D1UFJ3_RAMVA</name>